<dbReference type="Proteomes" id="UP000799537">
    <property type="component" value="Unassembled WGS sequence"/>
</dbReference>
<organism evidence="6 7">
    <name type="scientific">Zasmidium cellare ATCC 36951</name>
    <dbReference type="NCBI Taxonomy" id="1080233"/>
    <lineage>
        <taxon>Eukaryota</taxon>
        <taxon>Fungi</taxon>
        <taxon>Dikarya</taxon>
        <taxon>Ascomycota</taxon>
        <taxon>Pezizomycotina</taxon>
        <taxon>Dothideomycetes</taxon>
        <taxon>Dothideomycetidae</taxon>
        <taxon>Mycosphaerellales</taxon>
        <taxon>Mycosphaerellaceae</taxon>
        <taxon>Zasmidium</taxon>
    </lineage>
</organism>
<evidence type="ECO:0000256" key="2">
    <source>
        <dbReference type="ARBA" id="ARBA00022692"/>
    </source>
</evidence>
<name>A0A6A6CL59_ZASCE</name>
<sequence>MGHDRTSSTARPDMTLFQHFSNTGTSGQDHKQVFQQMYGGDQNRGYLFVSKLWTFQVNNGKSLTTPYSTIYGPSDPTSLITRVRQHTREVARSLEKTQSATADSSSIWNVSGIVSNSESILEYVQSLDLWCIATLQEMNCSDPDAEHTKASLAPDGSHYMKLPNKRRTHLTHLNIKFVTGLISVYSLFIGTRSKGNTMQTHKKADRKLLKAISDLYCGGRTAIVPALGLTYDVSQSAWDAVEEVLETAISLHHDGLERSVFLERGVTVPGDLLDVQKQITEILIKLGRHVGHRREGLLVFHEIPSLSKKASESLRSCFDTLPGRLDGCNIRAMQAGQVDAVLAQLSHSIMDLKVYEGRTAMEIYMEYLENLSAEIGTGEATRKSLKKIRVFRYELSAFRHVQQQQLTVIEELHTRLIERQEDEDEHVYLGDEGFSQASVAFDQCTASLKSKIDQIDSWLKACAQHRSECEDILSSVQDWRENAAVVFTSVTVIFLPLQFVAGIFGMNTSDLRDLGYGQISDIVLVADRPMRASYCVELRPGPFRSNAIPKRGNATGANIEDVKVPVGLMMYVIDDPKPSSSAKEQPVKQATLPSSQQNPRNPPDKMLTTTLANAAVLLATYLHSITASPTLATRQSTAPFTIEPFLQFSASLSPQYPTSDIRSAFGRFQQVRTTDFSGVISGTIPLFELQVTYAGDTPSFVDQQSFGNLFAIFKTTDGVPLSMTALGPTNPLGSAQQAGVQVTGFASIQTKDPKYAYLNEMAFLVEICGGQSGATLEGTGTIYSLNSTQTCTLPPAGGAGAGSNSSCTTTAAA</sequence>
<dbReference type="Pfam" id="PF01544">
    <property type="entry name" value="CorA"/>
    <property type="match status" value="1"/>
</dbReference>
<accession>A0A6A6CL59</accession>
<gene>
    <name evidence="6" type="ORF">M409DRAFT_22952</name>
</gene>
<evidence type="ECO:0000256" key="5">
    <source>
        <dbReference type="SAM" id="MobiDB-lite"/>
    </source>
</evidence>
<protein>
    <submittedName>
        <fullName evidence="6">Uncharacterized protein</fullName>
    </submittedName>
</protein>
<proteinExistence type="predicted"/>
<comment type="subcellular location">
    <subcellularLocation>
        <location evidence="1">Cell membrane</location>
        <topology evidence="1">Multi-pass membrane protein</topology>
    </subcellularLocation>
</comment>
<dbReference type="GO" id="GO:0050897">
    <property type="term" value="F:cobalt ion binding"/>
    <property type="evidence" value="ECO:0007669"/>
    <property type="project" value="TreeGrafter"/>
</dbReference>
<dbReference type="OrthoDB" id="5430750at2759"/>
<reference evidence="6" key="1">
    <citation type="journal article" date="2020" name="Stud. Mycol.">
        <title>101 Dothideomycetes genomes: a test case for predicting lifestyles and emergence of pathogens.</title>
        <authorList>
            <person name="Haridas S."/>
            <person name="Albert R."/>
            <person name="Binder M."/>
            <person name="Bloem J."/>
            <person name="Labutti K."/>
            <person name="Salamov A."/>
            <person name="Andreopoulos B."/>
            <person name="Baker S."/>
            <person name="Barry K."/>
            <person name="Bills G."/>
            <person name="Bluhm B."/>
            <person name="Cannon C."/>
            <person name="Castanera R."/>
            <person name="Culley D."/>
            <person name="Daum C."/>
            <person name="Ezra D."/>
            <person name="Gonzalez J."/>
            <person name="Henrissat B."/>
            <person name="Kuo A."/>
            <person name="Liang C."/>
            <person name="Lipzen A."/>
            <person name="Lutzoni F."/>
            <person name="Magnuson J."/>
            <person name="Mondo S."/>
            <person name="Nolan M."/>
            <person name="Ohm R."/>
            <person name="Pangilinan J."/>
            <person name="Park H.-J."/>
            <person name="Ramirez L."/>
            <person name="Alfaro M."/>
            <person name="Sun H."/>
            <person name="Tritt A."/>
            <person name="Yoshinaga Y."/>
            <person name="Zwiers L.-H."/>
            <person name="Turgeon B."/>
            <person name="Goodwin S."/>
            <person name="Spatafora J."/>
            <person name="Crous P."/>
            <person name="Grigoriev I."/>
        </authorList>
    </citation>
    <scope>NUCLEOTIDE SEQUENCE</scope>
    <source>
        <strain evidence="6">ATCC 36951</strain>
    </source>
</reference>
<evidence type="ECO:0000313" key="6">
    <source>
        <dbReference type="EMBL" id="KAF2166900.1"/>
    </source>
</evidence>
<feature type="region of interest" description="Disordered" evidence="5">
    <location>
        <begin position="578"/>
        <end position="606"/>
    </location>
</feature>
<keyword evidence="4" id="KW-0472">Membrane</keyword>
<keyword evidence="2" id="KW-0812">Transmembrane</keyword>
<keyword evidence="7" id="KW-1185">Reference proteome</keyword>
<dbReference type="SUPFAM" id="SSF144083">
    <property type="entry name" value="Magnesium transport protein CorA, transmembrane region"/>
    <property type="match status" value="1"/>
</dbReference>
<dbReference type="InterPro" id="IPR045863">
    <property type="entry name" value="CorA_TM1_TM2"/>
</dbReference>
<dbReference type="RefSeq" id="XP_033667789.1">
    <property type="nucleotide sequence ID" value="XM_033806566.1"/>
</dbReference>
<dbReference type="PANTHER" id="PTHR46494:SF1">
    <property type="entry name" value="CORA FAMILY METAL ION TRANSPORTER (EUROFUNG)"/>
    <property type="match status" value="1"/>
</dbReference>
<dbReference type="GO" id="GO:0015095">
    <property type="term" value="F:magnesium ion transmembrane transporter activity"/>
    <property type="evidence" value="ECO:0007669"/>
    <property type="project" value="TreeGrafter"/>
</dbReference>
<dbReference type="GO" id="GO:0005886">
    <property type="term" value="C:plasma membrane"/>
    <property type="evidence" value="ECO:0007669"/>
    <property type="project" value="UniProtKB-SubCell"/>
</dbReference>
<evidence type="ECO:0000256" key="4">
    <source>
        <dbReference type="ARBA" id="ARBA00023136"/>
    </source>
</evidence>
<dbReference type="EMBL" id="ML993595">
    <property type="protein sequence ID" value="KAF2166900.1"/>
    <property type="molecule type" value="Genomic_DNA"/>
</dbReference>
<keyword evidence="3" id="KW-1133">Transmembrane helix</keyword>
<dbReference type="GO" id="GO:0015087">
    <property type="term" value="F:cobalt ion transmembrane transporter activity"/>
    <property type="evidence" value="ECO:0007669"/>
    <property type="project" value="TreeGrafter"/>
</dbReference>
<dbReference type="GeneID" id="54559838"/>
<dbReference type="AlphaFoldDB" id="A0A6A6CL59"/>
<dbReference type="Gene3D" id="1.20.58.340">
    <property type="entry name" value="Magnesium transport protein CorA, transmembrane region"/>
    <property type="match status" value="1"/>
</dbReference>
<evidence type="ECO:0000256" key="1">
    <source>
        <dbReference type="ARBA" id="ARBA00004651"/>
    </source>
</evidence>
<evidence type="ECO:0000313" key="7">
    <source>
        <dbReference type="Proteomes" id="UP000799537"/>
    </source>
</evidence>
<dbReference type="GO" id="GO:0000287">
    <property type="term" value="F:magnesium ion binding"/>
    <property type="evidence" value="ECO:0007669"/>
    <property type="project" value="TreeGrafter"/>
</dbReference>
<evidence type="ECO:0000256" key="3">
    <source>
        <dbReference type="ARBA" id="ARBA00022989"/>
    </source>
</evidence>
<dbReference type="PANTHER" id="PTHR46494">
    <property type="entry name" value="CORA FAMILY METAL ION TRANSPORTER (EUROFUNG)"/>
    <property type="match status" value="1"/>
</dbReference>
<dbReference type="InterPro" id="IPR002523">
    <property type="entry name" value="MgTranspt_CorA/ZnTranspt_ZntB"/>
</dbReference>